<keyword evidence="5" id="KW-0378">Hydrolase</keyword>
<evidence type="ECO:0000256" key="5">
    <source>
        <dbReference type="ARBA" id="ARBA00022801"/>
    </source>
</evidence>
<keyword evidence="9" id="KW-1185">Reference proteome</keyword>
<sequence>MPWPLLAVVALILAGGVLLAFNARQLGDAAAATEAGADALRAASRFQKIVPGAHFDVPAAAGVTLLAQPSGAVVIANRTRAEAPVLIDLCAQLADAAGRLMPVRLGGRWTETGRPAGRNAMLVKRGSTATVDMPEVRITGTIHAPLQLAWTGAAARWLGDGGDGIVGGSTGAATLRNEGWLAWQGGALQVLRRPSASCPRAGELVARLHVPDGAQRGRALVSAYAAHGASASAWLAAGDYAIPAVPSPELEDETLFDALRQHGLVRLLPDGAVVLAPADLAEWLAAPAQVRATSLDIWRGVRLDDEQRKLLRRLYRQADGTYVRQQVALYNSERTLLAWRQREGDASRWRVDGGTTSAMPPLAARLFASLPQGWQPWTRLAAPANTARLVLDLPAPAKGTERLSLLLAGRVAGSVEGAALQSAAACDGRACTAPDDVQRLVLAPQPGARRIVLAATPLDARAMERPADRDYRHLRVAAGRLVWQPLPRPAAGEAVRASPGPVLLADRNGTPLWSDGTATEAAQAAGLAPLLGLGPQHAASLAGMLARADSRGATARLSLDLPLQALAQEALDCLGLRHGRWRGGRCEGGATIPAGRKAGLVILDAENGDILAAAGAGQPHVGAGNWAEARDLDRANPAASALRLPALQHDGGANNSPGSTFKVISALGLELAAQEDRRLDALLDGQPLARINAEARERGFDFSTGAPTYPASARGAYVTNYREMGIDGRAQGGRLGLPQALAYSLNTWFAWTGELSDHTLLGRAEGGVPDLQPLEPGALDAARPILAAARRLGFERNLRLDGGLLPADFRWADYDVLQATPARIDPVHTRHELRQMSIGLRMQATPLQMAMAAAALGQGASVAPRLLLALDGRDAKSPAPVKLDARLDRIRAGMQGVIERGTAAGAFRSLPAHVRAGLYGKTGTAPVSDDRATVWFTGWLEPGTLPGQRHGLAFATYVSRSEGTGGEHAAPVIAAVLARLADGDARHKVKQTGK</sequence>
<accession>A0A562RM90</accession>
<evidence type="ECO:0000256" key="1">
    <source>
        <dbReference type="ARBA" id="ARBA00001526"/>
    </source>
</evidence>
<gene>
    <name evidence="8" type="ORF">IP91_00646</name>
</gene>
<evidence type="ECO:0000313" key="8">
    <source>
        <dbReference type="EMBL" id="TWI69576.1"/>
    </source>
</evidence>
<comment type="similarity">
    <text evidence="2">Belongs to the class-D beta-lactamase family.</text>
</comment>
<dbReference type="PANTHER" id="PTHR30627:SF6">
    <property type="entry name" value="BETA-LACTAMASE YBXI-RELATED"/>
    <property type="match status" value="1"/>
</dbReference>
<dbReference type="PANTHER" id="PTHR30627">
    <property type="entry name" value="PEPTIDOGLYCAN D,D-TRANSPEPTIDASE"/>
    <property type="match status" value="1"/>
</dbReference>
<reference evidence="8 9" key="1">
    <citation type="journal article" date="2015" name="Stand. Genomic Sci.">
        <title>Genomic Encyclopedia of Bacterial and Archaeal Type Strains, Phase III: the genomes of soil and plant-associated and newly described type strains.</title>
        <authorList>
            <person name="Whitman W.B."/>
            <person name="Woyke T."/>
            <person name="Klenk H.P."/>
            <person name="Zhou Y."/>
            <person name="Lilburn T.G."/>
            <person name="Beck B.J."/>
            <person name="De Vos P."/>
            <person name="Vandamme P."/>
            <person name="Eisen J.A."/>
            <person name="Garrity G."/>
            <person name="Hugenholtz P."/>
            <person name="Kyrpides N.C."/>
        </authorList>
    </citation>
    <scope>NUCLEOTIDE SEQUENCE [LARGE SCALE GENOMIC DNA]</scope>
    <source>
        <strain evidence="8 9">CGMCC 1.10822</strain>
    </source>
</reference>
<dbReference type="GO" id="GO:0046677">
    <property type="term" value="P:response to antibiotic"/>
    <property type="evidence" value="ECO:0007669"/>
    <property type="project" value="UniProtKB-KW"/>
</dbReference>
<proteinExistence type="inferred from homology"/>
<comment type="caution">
    <text evidence="8">The sequence shown here is derived from an EMBL/GenBank/DDBJ whole genome shotgun (WGS) entry which is preliminary data.</text>
</comment>
<protein>
    <recommendedName>
        <fullName evidence="3">beta-lactamase</fullName>
        <ecNumber evidence="3">3.5.2.6</ecNumber>
    </recommendedName>
</protein>
<evidence type="ECO:0000256" key="3">
    <source>
        <dbReference type="ARBA" id="ARBA00012865"/>
    </source>
</evidence>
<dbReference type="Gene3D" id="3.40.710.10">
    <property type="entry name" value="DD-peptidase/beta-lactamase superfamily"/>
    <property type="match status" value="1"/>
</dbReference>
<feature type="domain" description="Penicillin-binding protein transpeptidase" evidence="7">
    <location>
        <begin position="835"/>
        <end position="976"/>
    </location>
</feature>
<evidence type="ECO:0000256" key="6">
    <source>
        <dbReference type="ARBA" id="ARBA00023251"/>
    </source>
</evidence>
<dbReference type="EMBL" id="VLLB01000001">
    <property type="protein sequence ID" value="TWI69576.1"/>
    <property type="molecule type" value="Genomic_DNA"/>
</dbReference>
<dbReference type="InterPro" id="IPR050515">
    <property type="entry name" value="Beta-lactam/transpept"/>
</dbReference>
<organism evidence="8 9">
    <name type="scientific">Pseudoduganella lurida</name>
    <dbReference type="NCBI Taxonomy" id="1036180"/>
    <lineage>
        <taxon>Bacteria</taxon>
        <taxon>Pseudomonadati</taxon>
        <taxon>Pseudomonadota</taxon>
        <taxon>Betaproteobacteria</taxon>
        <taxon>Burkholderiales</taxon>
        <taxon>Oxalobacteraceae</taxon>
        <taxon>Telluria group</taxon>
        <taxon>Pseudoduganella</taxon>
    </lineage>
</organism>
<evidence type="ECO:0000256" key="4">
    <source>
        <dbReference type="ARBA" id="ARBA00022729"/>
    </source>
</evidence>
<evidence type="ECO:0000313" key="9">
    <source>
        <dbReference type="Proteomes" id="UP000318431"/>
    </source>
</evidence>
<dbReference type="Pfam" id="PF00905">
    <property type="entry name" value="Transpeptidase"/>
    <property type="match status" value="1"/>
</dbReference>
<name>A0A562RM90_9BURK</name>
<dbReference type="Proteomes" id="UP000318431">
    <property type="component" value="Unassembled WGS sequence"/>
</dbReference>
<comment type="catalytic activity">
    <reaction evidence="1">
        <text>a beta-lactam + H2O = a substituted beta-amino acid</text>
        <dbReference type="Rhea" id="RHEA:20401"/>
        <dbReference type="ChEBI" id="CHEBI:15377"/>
        <dbReference type="ChEBI" id="CHEBI:35627"/>
        <dbReference type="ChEBI" id="CHEBI:140347"/>
        <dbReference type="EC" id="3.5.2.6"/>
    </reaction>
</comment>
<keyword evidence="4" id="KW-0732">Signal</keyword>
<dbReference type="SUPFAM" id="SSF56601">
    <property type="entry name" value="beta-lactamase/transpeptidase-like"/>
    <property type="match status" value="1"/>
</dbReference>
<keyword evidence="6" id="KW-0046">Antibiotic resistance</keyword>
<dbReference type="InterPro" id="IPR012338">
    <property type="entry name" value="Beta-lactam/transpept-like"/>
</dbReference>
<dbReference type="EC" id="3.5.2.6" evidence="3"/>
<dbReference type="GO" id="GO:0008658">
    <property type="term" value="F:penicillin binding"/>
    <property type="evidence" value="ECO:0007669"/>
    <property type="project" value="InterPro"/>
</dbReference>
<dbReference type="AlphaFoldDB" id="A0A562RM90"/>
<evidence type="ECO:0000256" key="2">
    <source>
        <dbReference type="ARBA" id="ARBA00007898"/>
    </source>
</evidence>
<dbReference type="GO" id="GO:0008800">
    <property type="term" value="F:beta-lactamase activity"/>
    <property type="evidence" value="ECO:0007669"/>
    <property type="project" value="UniProtKB-EC"/>
</dbReference>
<dbReference type="InterPro" id="IPR001460">
    <property type="entry name" value="PCN-bd_Tpept"/>
</dbReference>
<dbReference type="GO" id="GO:0005886">
    <property type="term" value="C:plasma membrane"/>
    <property type="evidence" value="ECO:0007669"/>
    <property type="project" value="TreeGrafter"/>
</dbReference>
<dbReference type="GO" id="GO:0071555">
    <property type="term" value="P:cell wall organization"/>
    <property type="evidence" value="ECO:0007669"/>
    <property type="project" value="TreeGrafter"/>
</dbReference>
<evidence type="ECO:0000259" key="7">
    <source>
        <dbReference type="Pfam" id="PF00905"/>
    </source>
</evidence>